<organism evidence="5 6">
    <name type="scientific">Microbulbifer donghaiensis</name>
    <dbReference type="NCBI Taxonomy" id="494016"/>
    <lineage>
        <taxon>Bacteria</taxon>
        <taxon>Pseudomonadati</taxon>
        <taxon>Pseudomonadota</taxon>
        <taxon>Gammaproteobacteria</taxon>
        <taxon>Cellvibrionales</taxon>
        <taxon>Microbulbiferaceae</taxon>
        <taxon>Microbulbifer</taxon>
    </lineage>
</organism>
<protein>
    <submittedName>
        <fullName evidence="5">Tetratricopeptide repeat-containing protein</fullName>
    </submittedName>
</protein>
<proteinExistence type="predicted"/>
<accession>A0A1M5A178</accession>
<reference evidence="6" key="1">
    <citation type="submission" date="2016-11" db="EMBL/GenBank/DDBJ databases">
        <authorList>
            <person name="Varghese N."/>
            <person name="Submissions S."/>
        </authorList>
    </citation>
    <scope>NUCLEOTIDE SEQUENCE [LARGE SCALE GENOMIC DNA]</scope>
    <source>
        <strain evidence="6">CGMCC 1.7063</strain>
    </source>
</reference>
<dbReference type="SMART" id="SM00028">
    <property type="entry name" value="TPR"/>
    <property type="match status" value="3"/>
</dbReference>
<feature type="chain" id="PRO_5012725360" evidence="4">
    <location>
        <begin position="32"/>
        <end position="219"/>
    </location>
</feature>
<dbReference type="AlphaFoldDB" id="A0A1M5A178"/>
<dbReference type="PROSITE" id="PS51257">
    <property type="entry name" value="PROKAR_LIPOPROTEIN"/>
    <property type="match status" value="1"/>
</dbReference>
<dbReference type="Pfam" id="PF13432">
    <property type="entry name" value="TPR_16"/>
    <property type="match status" value="1"/>
</dbReference>
<evidence type="ECO:0000256" key="2">
    <source>
        <dbReference type="ARBA" id="ARBA00022803"/>
    </source>
</evidence>
<gene>
    <name evidence="5" type="ORF">SAMN04487965_1713</name>
</gene>
<feature type="repeat" description="TPR" evidence="3">
    <location>
        <begin position="102"/>
        <end position="135"/>
    </location>
</feature>
<evidence type="ECO:0000256" key="1">
    <source>
        <dbReference type="ARBA" id="ARBA00022737"/>
    </source>
</evidence>
<dbReference type="SUPFAM" id="SSF48452">
    <property type="entry name" value="TPR-like"/>
    <property type="match status" value="1"/>
</dbReference>
<keyword evidence="1" id="KW-0677">Repeat</keyword>
<dbReference type="Gene3D" id="1.25.40.10">
    <property type="entry name" value="Tetratricopeptide repeat domain"/>
    <property type="match status" value="1"/>
</dbReference>
<dbReference type="Proteomes" id="UP000184170">
    <property type="component" value="Unassembled WGS sequence"/>
</dbReference>
<dbReference type="PROSITE" id="PS50005">
    <property type="entry name" value="TPR"/>
    <property type="match status" value="2"/>
</dbReference>
<name>A0A1M5A178_9GAMM</name>
<sequence length="219" mass="24002">MHCTDRKTLHGTFVMRATRLLVPAVATLLFAACSSTGPAPETTAEAAGARVLSPNPYLAQADSAPAAARAGMDTARQAFEAGDLASAETALLKLTETWPKLSGPWLNLGIVQVRAGNAEAAEQSLRQAIVVNDNNVFAWNQLAALLRDAGRFDEALRCYREALQRWPDYGDAHRNLGILFDLYLHQPDKALEHYRAAQAIREEPDKQLAGWIVDLERRL</sequence>
<evidence type="ECO:0000313" key="6">
    <source>
        <dbReference type="Proteomes" id="UP000184170"/>
    </source>
</evidence>
<dbReference type="STRING" id="494016.SAMN04487965_1713"/>
<evidence type="ECO:0000256" key="3">
    <source>
        <dbReference type="PROSITE-ProRule" id="PRU00339"/>
    </source>
</evidence>
<evidence type="ECO:0000313" key="5">
    <source>
        <dbReference type="EMBL" id="SHF23954.1"/>
    </source>
</evidence>
<dbReference type="Pfam" id="PF13424">
    <property type="entry name" value="TPR_12"/>
    <property type="match status" value="1"/>
</dbReference>
<dbReference type="InterPro" id="IPR050498">
    <property type="entry name" value="Ycf3"/>
</dbReference>
<dbReference type="EMBL" id="FQVA01000001">
    <property type="protein sequence ID" value="SHF23954.1"/>
    <property type="molecule type" value="Genomic_DNA"/>
</dbReference>
<keyword evidence="6" id="KW-1185">Reference proteome</keyword>
<dbReference type="InterPro" id="IPR011990">
    <property type="entry name" value="TPR-like_helical_dom_sf"/>
</dbReference>
<keyword evidence="2 3" id="KW-0802">TPR repeat</keyword>
<evidence type="ECO:0000256" key="4">
    <source>
        <dbReference type="SAM" id="SignalP"/>
    </source>
</evidence>
<feature type="signal peptide" evidence="4">
    <location>
        <begin position="1"/>
        <end position="31"/>
    </location>
</feature>
<keyword evidence="4" id="KW-0732">Signal</keyword>
<feature type="repeat" description="TPR" evidence="3">
    <location>
        <begin position="136"/>
        <end position="169"/>
    </location>
</feature>
<dbReference type="InterPro" id="IPR019734">
    <property type="entry name" value="TPR_rpt"/>
</dbReference>
<dbReference type="PANTHER" id="PTHR44858">
    <property type="entry name" value="TETRATRICOPEPTIDE REPEAT PROTEIN 6"/>
    <property type="match status" value="1"/>
</dbReference>
<dbReference type="PANTHER" id="PTHR44858:SF1">
    <property type="entry name" value="UDP-N-ACETYLGLUCOSAMINE--PEPTIDE N-ACETYLGLUCOSAMINYLTRANSFERASE SPINDLY-RELATED"/>
    <property type="match status" value="1"/>
</dbReference>